<evidence type="ECO:0000256" key="1">
    <source>
        <dbReference type="SAM" id="Coils"/>
    </source>
</evidence>
<keyword evidence="1" id="KW-0175">Coiled coil</keyword>
<reference evidence="3" key="1">
    <citation type="submission" date="2022-06" db="EMBL/GenBank/DDBJ databases">
        <title>Solitalea sp. MAHUQ-68 isolated from rhizospheric soil.</title>
        <authorList>
            <person name="Huq M.A."/>
        </authorList>
    </citation>
    <scope>NUCLEOTIDE SEQUENCE</scope>
    <source>
        <strain evidence="3">MAHUQ-68</strain>
    </source>
</reference>
<dbReference type="PANTHER" id="PTHR39082:SF1">
    <property type="entry name" value="SCAVENGER RECEPTOR CLASS A MEMBER 3"/>
    <property type="match status" value="1"/>
</dbReference>
<protein>
    <submittedName>
        <fullName evidence="3">C4-type zinc ribbon domain-containing protein</fullName>
    </submittedName>
</protein>
<gene>
    <name evidence="3" type="ORF">NF867_11220</name>
</gene>
<dbReference type="Proteomes" id="UP001155182">
    <property type="component" value="Unassembled WGS sequence"/>
</dbReference>
<sequence>MEATVEQKLQALWDLQTIHSKVDKIRTLRGELPMEVNDLEDDVAGLETRINKLKRELDDLEDTIVTRKNNIKESQTLIKKYESQQNNVKNNREFEALSKEIELQTLDIQVNEKRIREHQADIQGKKTALDGAIVVHEERKKDLGLKKEELNTITAETQKEEDVLMEKAAQQEVKIEDRLLTAYKKLRSNAKNGLAVVTISRDSCSGCFNKIPPQRQADIRQRKKIIVCEHCGRIIVDEGFTLEEVSI</sequence>
<accession>A0A9X2F3E4</accession>
<dbReference type="AlphaFoldDB" id="A0A9X2F3E4"/>
<organism evidence="3 4">
    <name type="scientific">Solitalea agri</name>
    <dbReference type="NCBI Taxonomy" id="2953739"/>
    <lineage>
        <taxon>Bacteria</taxon>
        <taxon>Pseudomonadati</taxon>
        <taxon>Bacteroidota</taxon>
        <taxon>Sphingobacteriia</taxon>
        <taxon>Sphingobacteriales</taxon>
        <taxon>Sphingobacteriaceae</taxon>
        <taxon>Solitalea</taxon>
    </lineage>
</organism>
<evidence type="ECO:0000259" key="2">
    <source>
        <dbReference type="Pfam" id="PF02591"/>
    </source>
</evidence>
<dbReference type="Pfam" id="PF02591">
    <property type="entry name" value="Zn_ribbon_9"/>
    <property type="match status" value="1"/>
</dbReference>
<dbReference type="PANTHER" id="PTHR39082">
    <property type="entry name" value="PHOSPHOLIPASE C-BETA-2-RELATED"/>
    <property type="match status" value="1"/>
</dbReference>
<evidence type="ECO:0000313" key="4">
    <source>
        <dbReference type="Proteomes" id="UP001155182"/>
    </source>
</evidence>
<feature type="domain" description="C4-type zinc ribbon" evidence="2">
    <location>
        <begin position="203"/>
        <end position="235"/>
    </location>
</feature>
<dbReference type="InterPro" id="IPR003743">
    <property type="entry name" value="Zf-RING_7"/>
</dbReference>
<keyword evidence="4" id="KW-1185">Reference proteome</keyword>
<feature type="coiled-coil region" evidence="1">
    <location>
        <begin position="36"/>
        <end position="91"/>
    </location>
</feature>
<dbReference type="EMBL" id="JAMWYS010000036">
    <property type="protein sequence ID" value="MCO4293435.1"/>
    <property type="molecule type" value="Genomic_DNA"/>
</dbReference>
<comment type="caution">
    <text evidence="3">The sequence shown here is derived from an EMBL/GenBank/DDBJ whole genome shotgun (WGS) entry which is preliminary data.</text>
</comment>
<evidence type="ECO:0000313" key="3">
    <source>
        <dbReference type="EMBL" id="MCO4293435.1"/>
    </source>
</evidence>
<name>A0A9X2F3E4_9SPHI</name>
<dbReference type="RefSeq" id="WP_252588093.1">
    <property type="nucleotide sequence ID" value="NZ_JAMWYS010000036.1"/>
</dbReference>
<dbReference type="InterPro" id="IPR052376">
    <property type="entry name" value="Oxidative_Scav/Glycosyltrans"/>
</dbReference>
<proteinExistence type="predicted"/>
<dbReference type="Gene3D" id="1.10.287.1490">
    <property type="match status" value="1"/>
</dbReference>